<evidence type="ECO:0000313" key="2">
    <source>
        <dbReference type="Proteomes" id="UP000831701"/>
    </source>
</evidence>
<gene>
    <name evidence="1" type="ORF">L3Q82_018405</name>
</gene>
<sequence length="1499" mass="166052">RKPSATGGRQSSGPDQVRLAQLFDHQRRQISLKTLNVCRVLAGPFATMILGDLGAEVIKVERPAGAGDDTRAWGPPFVGAESAYFLSVNRNKKSIAVDLKHPRGANVVQELAGVCDVLIENYLPGKLDKMGLGYEQLSRANPRLIYCSISGYGQTGPQSQSPGYDSIASAVSGMMHITGPEDGEPVRPGVAMTDLATGLYAHGAIMAALLQRHKTERGAHIDCNLLSSQVSCLSHIAANYLNAGKEARRWGTAHESIVPYQVTPRTLSSLPAGQRARGSGVRGKQKRGKQGGLLARLKANAGRPPIPSLFLSNVRSLDNKLDLLRLRLGASREMRNCSVLCLTETWLNDNMPDPAFFSSSTAGFSSVRTATSSRGKPAGADYALRTVFVMAVYIPPGAKANKALKELHNNISSRSSTNTRRRFTWLRGISTTAVPHPHLGFSDHISIMLLPAYRPLLRHTPTQRTITVWPSDAVPALQDCFQRTDWQIFREAAVREGEVDLEDYTSAVLGYISKCTEDVTSTRTVTEYPNQKPWLNAEVRSLLKARDAAFRSGDRLALRAARRQLTAGVKRAKAAYAQRIQGHFTSNDPRDTRFTPPPGEEPLRVTAAEVRRTLQRINPRKAAGPDNISGRVLKGCAYQLTEVLTDIFNTSLQQAAVPTCLKTATIIPIPKTSTVTGLNDYRPVALTPIVMKCFERLVMAHIKDCVVDVTVDPHQYAYRKNRSTEDAISSVVHTALTHLENKDSYVRLLFVDFTSAFTIHPSCLIVKFADDTAVVGRIANNDESDYRQEVEHLEGWCRQNNLCINVKKTKEMIVDFRRGRHLPSPLYIGGTAVEVVSSFRYLGVHISDDLTWSKNTSCLIRKAHQRLYFLRRLRRAGMGSSVLTSFYRCVVESVLSSCIIVWHGSCSAAEKKALQRVVKAAQRTVGRSLPTTMDIYTSRCRKRASCIMKDPTHTAHALFVPLPSGRRLRSIKSRTTRLRNSFFPEAAERYCPTLSSNPRVNRLTHNAALHPPRLPTGARDESGADELLGDHGFRTKDGHVVVAAGNDKQFVKVCQVLDLMELTDEPKYKTNKLRVQNRKDLLHTLSERFLQEKTSDWLRRFVGSGVPVGPISSIQEVFSNPQFSINRPRFYDYRPSGHVSVMSSGRRPGPAESIQLNMASIFGLLELAGSWDVGLRALCPQLSIYEILFCILSLYLMLHFLLRMAMDVGVLVLMCSLQLIFVSRLVFQSCICLDRYLVVHPTIFLRVQTSPLPVSVLRSRLAADAAVLHRAFLHTFEHTGDIPVHIHVAALSGGYTLLWRSRPLCAEAAGARQQEPRLEHNEEKGLQGHPDHDSVHLQQPGPPVLGPILLYASGQGIFLISGPGWLPWVLVSRLNGLPQLASKTRRVERVMERERRRKKRAEEKHEGEEVIAGLRDGEVDGGMTVKHNDLIQEMNHPTAGRITVPGPAVRYSSFVPGEPTPPPLIGQHTVQVLRDTLSYSDDIISTLLESRAVAQNEVS</sequence>
<organism evidence="1 2">
    <name type="scientific">Scortum barcoo</name>
    <name type="common">barcoo grunter</name>
    <dbReference type="NCBI Taxonomy" id="214431"/>
    <lineage>
        <taxon>Eukaryota</taxon>
        <taxon>Metazoa</taxon>
        <taxon>Chordata</taxon>
        <taxon>Craniata</taxon>
        <taxon>Vertebrata</taxon>
        <taxon>Euteleostomi</taxon>
        <taxon>Actinopterygii</taxon>
        <taxon>Neopterygii</taxon>
        <taxon>Teleostei</taxon>
        <taxon>Neoteleostei</taxon>
        <taxon>Acanthomorphata</taxon>
        <taxon>Eupercaria</taxon>
        <taxon>Centrarchiformes</taxon>
        <taxon>Terapontoidei</taxon>
        <taxon>Terapontidae</taxon>
        <taxon>Scortum</taxon>
    </lineage>
</organism>
<evidence type="ECO:0000313" key="1">
    <source>
        <dbReference type="EMBL" id="KAI3355584.1"/>
    </source>
</evidence>
<proteinExistence type="predicted"/>
<dbReference type="Proteomes" id="UP000831701">
    <property type="component" value="Chromosome 21"/>
</dbReference>
<comment type="caution">
    <text evidence="1">The sequence shown here is derived from an EMBL/GenBank/DDBJ whole genome shotgun (WGS) entry which is preliminary data.</text>
</comment>
<accession>A0ACB8VJI0</accession>
<dbReference type="EMBL" id="CM041551">
    <property type="protein sequence ID" value="KAI3355584.1"/>
    <property type="molecule type" value="Genomic_DNA"/>
</dbReference>
<name>A0ACB8VJI0_9TELE</name>
<feature type="non-terminal residue" evidence="1">
    <location>
        <position position="1"/>
    </location>
</feature>
<reference evidence="1" key="1">
    <citation type="submission" date="2022-04" db="EMBL/GenBank/DDBJ databases">
        <title>Jade perch genome.</title>
        <authorList>
            <person name="Chao B."/>
        </authorList>
    </citation>
    <scope>NUCLEOTIDE SEQUENCE</scope>
    <source>
        <strain evidence="1">CB-2022</strain>
    </source>
</reference>
<protein>
    <submittedName>
        <fullName evidence="1">Uncharacterized protein</fullName>
    </submittedName>
</protein>
<keyword evidence="2" id="KW-1185">Reference proteome</keyword>